<evidence type="ECO:0000256" key="1">
    <source>
        <dbReference type="ARBA" id="ARBA00022448"/>
    </source>
</evidence>
<dbReference type="SMART" id="SM00382">
    <property type="entry name" value="AAA"/>
    <property type="match status" value="1"/>
</dbReference>
<evidence type="ECO:0000313" key="6">
    <source>
        <dbReference type="Proteomes" id="UP000298484"/>
    </source>
</evidence>
<keyword evidence="6" id="KW-1185">Reference proteome</keyword>
<dbReference type="InterPro" id="IPR003439">
    <property type="entry name" value="ABC_transporter-like_ATP-bd"/>
</dbReference>
<dbReference type="GO" id="GO:0005524">
    <property type="term" value="F:ATP binding"/>
    <property type="evidence" value="ECO:0007669"/>
    <property type="project" value="UniProtKB-KW"/>
</dbReference>
<sequence>MGELSIEHLFKAYGNHPVLADMHFTVNEGEFVSILGPSGSGKSTLFHLIGGILEPDAGDIWLDGEKINGKRGSISYTPQTPSLLPWRSILKNVMLGGEIQGNIDKNEAIELIEYAGLSGYENAYPFELSGGMKQRAAFIRSLLSPQPLICLDEPFSALDEFTRLEMQKWLLSIWQEHHRSILFVTHNIEEAIFLSDRIIVLSQTPAYVKEIFTIPFSRPRDEDLLLTEEFLAWKKTIYRGLGNDVQKNY</sequence>
<gene>
    <name evidence="5" type="ORF">E4U82_10615</name>
</gene>
<dbReference type="PROSITE" id="PS50893">
    <property type="entry name" value="ABC_TRANSPORTER_2"/>
    <property type="match status" value="1"/>
</dbReference>
<dbReference type="PROSITE" id="PS00211">
    <property type="entry name" value="ABC_TRANSPORTER_1"/>
    <property type="match status" value="1"/>
</dbReference>
<keyword evidence="2" id="KW-0547">Nucleotide-binding</keyword>
<dbReference type="Pfam" id="PF00005">
    <property type="entry name" value="ABC_tran"/>
    <property type="match status" value="1"/>
</dbReference>
<dbReference type="RefSeq" id="WP_135110174.1">
    <property type="nucleotide sequence ID" value="NZ_SRHY01000016.1"/>
</dbReference>
<dbReference type="InterPro" id="IPR003593">
    <property type="entry name" value="AAA+_ATPase"/>
</dbReference>
<comment type="caution">
    <text evidence="5">The sequence shown here is derived from an EMBL/GenBank/DDBJ whole genome shotgun (WGS) entry which is preliminary data.</text>
</comment>
<accession>A0A4Y9AA15</accession>
<evidence type="ECO:0000259" key="4">
    <source>
        <dbReference type="PROSITE" id="PS50893"/>
    </source>
</evidence>
<dbReference type="PANTHER" id="PTHR42788">
    <property type="entry name" value="TAURINE IMPORT ATP-BINDING PROTEIN-RELATED"/>
    <property type="match status" value="1"/>
</dbReference>
<dbReference type="GO" id="GO:0016887">
    <property type="term" value="F:ATP hydrolysis activity"/>
    <property type="evidence" value="ECO:0007669"/>
    <property type="project" value="InterPro"/>
</dbReference>
<dbReference type="InterPro" id="IPR050166">
    <property type="entry name" value="ABC_transporter_ATP-bind"/>
</dbReference>
<proteinExistence type="predicted"/>
<organism evidence="5 6">
    <name type="scientific">Lentibacillus salicampi</name>
    <dbReference type="NCBI Taxonomy" id="175306"/>
    <lineage>
        <taxon>Bacteria</taxon>
        <taxon>Bacillati</taxon>
        <taxon>Bacillota</taxon>
        <taxon>Bacilli</taxon>
        <taxon>Bacillales</taxon>
        <taxon>Bacillaceae</taxon>
        <taxon>Lentibacillus</taxon>
    </lineage>
</organism>
<dbReference type="CDD" id="cd03293">
    <property type="entry name" value="ABC_NrtD_SsuB_transporters"/>
    <property type="match status" value="1"/>
</dbReference>
<reference evidence="5 6" key="1">
    <citation type="submission" date="2019-03" db="EMBL/GenBank/DDBJ databases">
        <title>Genome sequence of Lentibacillus salicampi ATCC BAA-719.</title>
        <authorList>
            <person name="Maclea K.S."/>
            <person name="Simoes Junior M."/>
        </authorList>
    </citation>
    <scope>NUCLEOTIDE SEQUENCE [LARGE SCALE GENOMIC DNA]</scope>
    <source>
        <strain evidence="5 6">ATCC BAA-719</strain>
    </source>
</reference>
<protein>
    <submittedName>
        <fullName evidence="5">ABC transporter ATP-binding protein</fullName>
    </submittedName>
</protein>
<dbReference type="SUPFAM" id="SSF52540">
    <property type="entry name" value="P-loop containing nucleoside triphosphate hydrolases"/>
    <property type="match status" value="1"/>
</dbReference>
<dbReference type="Proteomes" id="UP000298484">
    <property type="component" value="Unassembled WGS sequence"/>
</dbReference>
<name>A0A4Y9AA15_9BACI</name>
<dbReference type="InterPro" id="IPR017871">
    <property type="entry name" value="ABC_transporter-like_CS"/>
</dbReference>
<dbReference type="PANTHER" id="PTHR42788:SF2">
    <property type="entry name" value="ABC TRANSPORTER ATP-BINDING PROTEIN"/>
    <property type="match status" value="1"/>
</dbReference>
<dbReference type="AlphaFoldDB" id="A0A4Y9AA15"/>
<evidence type="ECO:0000313" key="5">
    <source>
        <dbReference type="EMBL" id="TFJ92729.1"/>
    </source>
</evidence>
<dbReference type="InterPro" id="IPR027417">
    <property type="entry name" value="P-loop_NTPase"/>
</dbReference>
<dbReference type="EMBL" id="SRHY01000016">
    <property type="protein sequence ID" value="TFJ92729.1"/>
    <property type="molecule type" value="Genomic_DNA"/>
</dbReference>
<feature type="domain" description="ABC transporter" evidence="4">
    <location>
        <begin position="4"/>
        <end position="228"/>
    </location>
</feature>
<evidence type="ECO:0000256" key="3">
    <source>
        <dbReference type="ARBA" id="ARBA00022840"/>
    </source>
</evidence>
<keyword evidence="3 5" id="KW-0067">ATP-binding</keyword>
<dbReference type="Gene3D" id="3.40.50.300">
    <property type="entry name" value="P-loop containing nucleotide triphosphate hydrolases"/>
    <property type="match status" value="1"/>
</dbReference>
<evidence type="ECO:0000256" key="2">
    <source>
        <dbReference type="ARBA" id="ARBA00022741"/>
    </source>
</evidence>
<dbReference type="OrthoDB" id="9802264at2"/>
<keyword evidence="1" id="KW-0813">Transport</keyword>